<keyword evidence="2" id="KW-1185">Reference proteome</keyword>
<gene>
    <name evidence="1" type="ORF">THOM_2762</name>
</gene>
<dbReference type="InParanoid" id="L7JSB4"/>
<dbReference type="Proteomes" id="UP000011185">
    <property type="component" value="Unassembled WGS sequence"/>
</dbReference>
<sequence>VFRILILITEDAIQTQRRGYLFLMTSTNYTAVVINTAHAGRARALSQTAKIFYIYEFLNCKIIRHPFDVLHLRTLPYHTPVPKLF</sequence>
<dbReference type="AlphaFoldDB" id="L7JSB4"/>
<proteinExistence type="predicted"/>
<accession>L7JSB4</accession>
<organism evidence="1 2">
    <name type="scientific">Trachipleistophora hominis</name>
    <name type="common">Microsporidian parasite</name>
    <dbReference type="NCBI Taxonomy" id="72359"/>
    <lineage>
        <taxon>Eukaryota</taxon>
        <taxon>Fungi</taxon>
        <taxon>Fungi incertae sedis</taxon>
        <taxon>Microsporidia</taxon>
        <taxon>Pleistophoridae</taxon>
        <taxon>Trachipleistophora</taxon>
    </lineage>
</organism>
<reference evidence="1 2" key="1">
    <citation type="journal article" date="2012" name="PLoS Pathog.">
        <title>The genome of the obligate intracellular parasite Trachipleistophora hominis: new insights into microsporidian genome dynamics and reductive evolution.</title>
        <authorList>
            <person name="Heinz E."/>
            <person name="Williams T.A."/>
            <person name="Nakjang S."/>
            <person name="Noel C.J."/>
            <person name="Swan D.C."/>
            <person name="Goldberg A.V."/>
            <person name="Harris S.R."/>
            <person name="Weinmaier T."/>
            <person name="Markert S."/>
            <person name="Becher D."/>
            <person name="Bernhardt J."/>
            <person name="Dagan T."/>
            <person name="Hacker C."/>
            <person name="Lucocq J.M."/>
            <person name="Schweder T."/>
            <person name="Rattei T."/>
            <person name="Hall N."/>
            <person name="Hirt R.P."/>
            <person name="Embley T.M."/>
        </authorList>
    </citation>
    <scope>NUCLEOTIDE SEQUENCE [LARGE SCALE GENOMIC DNA]</scope>
</reference>
<feature type="non-terminal residue" evidence="1">
    <location>
        <position position="1"/>
    </location>
</feature>
<name>L7JSB4_TRAHO</name>
<evidence type="ECO:0000313" key="2">
    <source>
        <dbReference type="Proteomes" id="UP000011185"/>
    </source>
</evidence>
<dbReference type="VEuPathDB" id="MicrosporidiaDB:THOM_2762"/>
<dbReference type="HOGENOM" id="CLU_2518848_0_0_1"/>
<evidence type="ECO:0000313" key="1">
    <source>
        <dbReference type="EMBL" id="ELQ74319.1"/>
    </source>
</evidence>
<protein>
    <submittedName>
        <fullName evidence="1">Uncharacterized protein</fullName>
    </submittedName>
</protein>
<dbReference type="EMBL" id="JH994047">
    <property type="protein sequence ID" value="ELQ74319.1"/>
    <property type="molecule type" value="Genomic_DNA"/>
</dbReference>